<organism evidence="2 3">
    <name type="scientific">Aspergillus bertholletiae</name>
    <dbReference type="NCBI Taxonomy" id="1226010"/>
    <lineage>
        <taxon>Eukaryota</taxon>
        <taxon>Fungi</taxon>
        <taxon>Dikarya</taxon>
        <taxon>Ascomycota</taxon>
        <taxon>Pezizomycotina</taxon>
        <taxon>Eurotiomycetes</taxon>
        <taxon>Eurotiomycetidae</taxon>
        <taxon>Eurotiales</taxon>
        <taxon>Aspergillaceae</taxon>
        <taxon>Aspergillus</taxon>
        <taxon>Aspergillus subgen. Circumdati</taxon>
    </lineage>
</organism>
<evidence type="ECO:0000313" key="3">
    <source>
        <dbReference type="Proteomes" id="UP000326198"/>
    </source>
</evidence>
<evidence type="ECO:0000256" key="1">
    <source>
        <dbReference type="SAM" id="Coils"/>
    </source>
</evidence>
<gene>
    <name evidence="2" type="ORF">BDV26DRAFT_301180</name>
</gene>
<reference evidence="2 3" key="1">
    <citation type="submission" date="2019-04" db="EMBL/GenBank/DDBJ databases">
        <title>Friends and foes A comparative genomics studyof 23 Aspergillus species from section Flavi.</title>
        <authorList>
            <consortium name="DOE Joint Genome Institute"/>
            <person name="Kjaerbolling I."/>
            <person name="Vesth T."/>
            <person name="Frisvad J.C."/>
            <person name="Nybo J.L."/>
            <person name="Theobald S."/>
            <person name="Kildgaard S."/>
            <person name="Isbrandt T."/>
            <person name="Kuo A."/>
            <person name="Sato A."/>
            <person name="Lyhne E.K."/>
            <person name="Kogle M.E."/>
            <person name="Wiebenga A."/>
            <person name="Kun R.S."/>
            <person name="Lubbers R.J."/>
            <person name="Makela M.R."/>
            <person name="Barry K."/>
            <person name="Chovatia M."/>
            <person name="Clum A."/>
            <person name="Daum C."/>
            <person name="Haridas S."/>
            <person name="He G."/>
            <person name="LaButti K."/>
            <person name="Lipzen A."/>
            <person name="Mondo S."/>
            <person name="Riley R."/>
            <person name="Salamov A."/>
            <person name="Simmons B.A."/>
            <person name="Magnuson J.K."/>
            <person name="Henrissat B."/>
            <person name="Mortensen U.H."/>
            <person name="Larsen T.O."/>
            <person name="Devries R.P."/>
            <person name="Grigoriev I.V."/>
            <person name="Machida M."/>
            <person name="Baker S.E."/>
            <person name="Andersen M.R."/>
        </authorList>
    </citation>
    <scope>NUCLEOTIDE SEQUENCE [LARGE SCALE GENOMIC DNA]</scope>
    <source>
        <strain evidence="2 3">IBT 29228</strain>
    </source>
</reference>
<accession>A0A5N7AWC6</accession>
<feature type="coiled-coil region" evidence="1">
    <location>
        <begin position="264"/>
        <end position="316"/>
    </location>
</feature>
<dbReference type="OrthoDB" id="5324651at2759"/>
<dbReference type="EMBL" id="ML736319">
    <property type="protein sequence ID" value="KAE8373329.1"/>
    <property type="molecule type" value="Genomic_DNA"/>
</dbReference>
<protein>
    <submittedName>
        <fullName evidence="2">Uncharacterized protein</fullName>
    </submittedName>
</protein>
<keyword evidence="3" id="KW-1185">Reference proteome</keyword>
<keyword evidence="1" id="KW-0175">Coiled coil</keyword>
<sequence length="355" mass="39853">MSSSTMAEQRQVFLACKAIFSGPNALLRKEKPIKKLITEHKSSLCKLIPGFDVNRVSLITKELLKDGVFQSEVKARLMFPNVPTPSMTKKREHGTCEGEATRTVIETVQEIEPVREIEKGEITQAPPIVVSVEVEASAEEKTHINERITSLPSPPLSVEAELRIPSLCPLYFPYHAQHFILSNVQQLLEECCFDFLSPELPDGSLHSSVSEFLTCLGRASEIRHTAVHRAPTTAQGVDMLVVSAMRLTEALRDTLRTSQLEDLHLDIQAKIKEMEFNKNALEEDLRRELEAIQRQREELDRREMELRAKVITSENENKSHVGLLVKEAMSKIFGYGAHENSSTGYTTADEMGGDD</sequence>
<evidence type="ECO:0000313" key="2">
    <source>
        <dbReference type="EMBL" id="KAE8373329.1"/>
    </source>
</evidence>
<name>A0A5N7AWC6_9EURO</name>
<dbReference type="Proteomes" id="UP000326198">
    <property type="component" value="Unassembled WGS sequence"/>
</dbReference>
<proteinExistence type="predicted"/>
<dbReference type="AlphaFoldDB" id="A0A5N7AWC6"/>